<name>A0A3N1ZXU0_9ACTN</name>
<reference evidence="1 2" key="1">
    <citation type="submission" date="2018-11" db="EMBL/GenBank/DDBJ databases">
        <title>Sequencing the genomes of 1000 actinobacteria strains.</title>
        <authorList>
            <person name="Klenk H.-P."/>
        </authorList>
    </citation>
    <scope>NUCLEOTIDE SEQUENCE [LARGE SCALE GENOMIC DNA]</scope>
    <source>
        <strain evidence="1 2">DSM 10546</strain>
    </source>
</reference>
<dbReference type="Proteomes" id="UP000275749">
    <property type="component" value="Unassembled WGS sequence"/>
</dbReference>
<dbReference type="EMBL" id="RKHG01000001">
    <property type="protein sequence ID" value="ROR55674.1"/>
    <property type="molecule type" value="Genomic_DNA"/>
</dbReference>
<accession>A0A3N1ZXU0</accession>
<sequence>MRNFWNKIWAVLSTEGLTVTSTLLFGNPEEGAIA</sequence>
<protein>
    <submittedName>
        <fullName evidence="1">Uncharacterized protein</fullName>
    </submittedName>
</protein>
<evidence type="ECO:0000313" key="2">
    <source>
        <dbReference type="Proteomes" id="UP000275749"/>
    </source>
</evidence>
<gene>
    <name evidence="1" type="ORF">EDD41_2953</name>
</gene>
<dbReference type="AlphaFoldDB" id="A0A3N1ZXU0"/>
<comment type="caution">
    <text evidence="1">The sequence shown here is derived from an EMBL/GenBank/DDBJ whole genome shotgun (WGS) entry which is preliminary data.</text>
</comment>
<evidence type="ECO:0000313" key="1">
    <source>
        <dbReference type="EMBL" id="ROR55674.1"/>
    </source>
</evidence>
<organism evidence="1 2">
    <name type="scientific">Luteococcus japonicus</name>
    <dbReference type="NCBI Taxonomy" id="33984"/>
    <lineage>
        <taxon>Bacteria</taxon>
        <taxon>Bacillati</taxon>
        <taxon>Actinomycetota</taxon>
        <taxon>Actinomycetes</taxon>
        <taxon>Propionibacteriales</taxon>
        <taxon>Propionibacteriaceae</taxon>
        <taxon>Luteococcus</taxon>
    </lineage>
</organism>
<proteinExistence type="predicted"/>